<organism evidence="6 7">
    <name type="scientific">Ceratopteris richardii</name>
    <name type="common">Triangle waterfern</name>
    <dbReference type="NCBI Taxonomy" id="49495"/>
    <lineage>
        <taxon>Eukaryota</taxon>
        <taxon>Viridiplantae</taxon>
        <taxon>Streptophyta</taxon>
        <taxon>Embryophyta</taxon>
        <taxon>Tracheophyta</taxon>
        <taxon>Polypodiopsida</taxon>
        <taxon>Polypodiidae</taxon>
        <taxon>Polypodiales</taxon>
        <taxon>Pteridineae</taxon>
        <taxon>Pteridaceae</taxon>
        <taxon>Parkerioideae</taxon>
        <taxon>Ceratopteris</taxon>
    </lineage>
</organism>
<evidence type="ECO:0000259" key="5">
    <source>
        <dbReference type="PROSITE" id="PS50405"/>
    </source>
</evidence>
<reference evidence="6" key="1">
    <citation type="submission" date="2021-08" db="EMBL/GenBank/DDBJ databases">
        <title>WGS assembly of Ceratopteris richardii.</title>
        <authorList>
            <person name="Marchant D.B."/>
            <person name="Chen G."/>
            <person name="Jenkins J."/>
            <person name="Shu S."/>
            <person name="Leebens-Mack J."/>
            <person name="Grimwood J."/>
            <person name="Schmutz J."/>
            <person name="Soltis P."/>
            <person name="Soltis D."/>
            <person name="Chen Z.-H."/>
        </authorList>
    </citation>
    <scope>NUCLEOTIDE SEQUENCE</scope>
    <source>
        <strain evidence="6">Whitten #5841</strain>
        <tissue evidence="6">Leaf</tissue>
    </source>
</reference>
<dbReference type="SFLD" id="SFLDS00019">
    <property type="entry name" value="Glutathione_Transferase_(cytos"/>
    <property type="match status" value="1"/>
</dbReference>
<dbReference type="Proteomes" id="UP000825935">
    <property type="component" value="Chromosome 21"/>
</dbReference>
<sequence>MGKLCLFVDRISQPSRAIVIFCLANGIAMEESEVDLLKGDHKKAEYKAINPMGLVPAIDDHGFYLFESHAILRYLSSAYPDVADHWYPADVKKRAQIDCILDWHHTNLRPGSGGLTINRVAAPLLGRPLDEKAAAESEVLLKASIKRIDTLWLNKEGSFLTGNEQPSIADLSLACELMQVEFLGEEYKSELLSPHPKVKHWLDAVEKALAPHFGDVHQKLKAGALAFRK</sequence>
<evidence type="ECO:0000256" key="2">
    <source>
        <dbReference type="ARBA" id="ARBA00022575"/>
    </source>
</evidence>
<comment type="caution">
    <text evidence="6">The sequence shown here is derived from an EMBL/GenBank/DDBJ whole genome shotgun (WGS) entry which is preliminary data.</text>
</comment>
<dbReference type="Gene3D" id="1.20.1050.10">
    <property type="match status" value="1"/>
</dbReference>
<evidence type="ECO:0000256" key="1">
    <source>
        <dbReference type="ARBA" id="ARBA00009899"/>
    </source>
</evidence>
<evidence type="ECO:0000256" key="3">
    <source>
        <dbReference type="ARBA" id="ARBA00022679"/>
    </source>
</evidence>
<evidence type="ECO:0000313" key="7">
    <source>
        <dbReference type="Proteomes" id="UP000825935"/>
    </source>
</evidence>
<dbReference type="SFLD" id="SFLDG00358">
    <property type="entry name" value="Main_(cytGST)"/>
    <property type="match status" value="1"/>
</dbReference>
<dbReference type="InterPro" id="IPR036249">
    <property type="entry name" value="Thioredoxin-like_sf"/>
</dbReference>
<accession>A0A8T2SBG2</accession>
<dbReference type="InterPro" id="IPR010987">
    <property type="entry name" value="Glutathione-S-Trfase_C-like"/>
</dbReference>
<dbReference type="Pfam" id="PF13410">
    <property type="entry name" value="GST_C_2"/>
    <property type="match status" value="1"/>
</dbReference>
<dbReference type="PANTHER" id="PTHR44750">
    <property type="entry name" value="GLUTATHIONE S-TRANSFERASE T1-RELATED"/>
    <property type="match status" value="1"/>
</dbReference>
<dbReference type="PROSITE" id="PS50405">
    <property type="entry name" value="GST_CTER"/>
    <property type="match status" value="1"/>
</dbReference>
<dbReference type="PANTHER" id="PTHR44750:SF1">
    <property type="entry name" value="GLUTATHIONE S-TRANSFERASE T1-RELATED"/>
    <property type="match status" value="1"/>
</dbReference>
<dbReference type="InterPro" id="IPR004045">
    <property type="entry name" value="Glutathione_S-Trfase_N"/>
</dbReference>
<evidence type="ECO:0000313" key="6">
    <source>
        <dbReference type="EMBL" id="KAH7314852.1"/>
    </source>
</evidence>
<dbReference type="GO" id="GO:0009407">
    <property type="term" value="P:toxin catabolic process"/>
    <property type="evidence" value="ECO:0007669"/>
    <property type="project" value="UniProtKB-ARBA"/>
</dbReference>
<dbReference type="AlphaFoldDB" id="A0A8T2SBG2"/>
<dbReference type="SUPFAM" id="SSF47616">
    <property type="entry name" value="GST C-terminal domain-like"/>
    <property type="match status" value="1"/>
</dbReference>
<dbReference type="Gene3D" id="3.40.30.10">
    <property type="entry name" value="Glutaredoxin"/>
    <property type="match status" value="1"/>
</dbReference>
<dbReference type="FunFam" id="1.20.1050.10:FF:000039">
    <property type="entry name" value="Glutathione S-transferase theta-1"/>
    <property type="match status" value="1"/>
</dbReference>
<keyword evidence="2" id="KW-0216">Detoxification</keyword>
<dbReference type="OMA" id="WKSRVQS"/>
<protein>
    <submittedName>
        <fullName evidence="6">Uncharacterized protein</fullName>
    </submittedName>
</protein>
<keyword evidence="7" id="KW-1185">Reference proteome</keyword>
<dbReference type="OrthoDB" id="422574at2759"/>
<gene>
    <name evidence="6" type="ORF">KP509_21G023900</name>
</gene>
<feature type="domain" description="GST C-terminal" evidence="5">
    <location>
        <begin position="90"/>
        <end position="229"/>
    </location>
</feature>
<feature type="domain" description="GST N-terminal" evidence="4">
    <location>
        <begin position="2"/>
        <end position="83"/>
    </location>
</feature>
<keyword evidence="3" id="KW-0808">Transferase</keyword>
<dbReference type="Pfam" id="PF02798">
    <property type="entry name" value="GST_N"/>
    <property type="match status" value="1"/>
</dbReference>
<dbReference type="EMBL" id="CM035426">
    <property type="protein sequence ID" value="KAH7314852.1"/>
    <property type="molecule type" value="Genomic_DNA"/>
</dbReference>
<dbReference type="InterPro" id="IPR040079">
    <property type="entry name" value="Glutathione_S-Trfase"/>
</dbReference>
<dbReference type="SUPFAM" id="SSF52833">
    <property type="entry name" value="Thioredoxin-like"/>
    <property type="match status" value="1"/>
</dbReference>
<dbReference type="InterPro" id="IPR043377">
    <property type="entry name" value="GSTT1/2/3"/>
</dbReference>
<dbReference type="InterPro" id="IPR036282">
    <property type="entry name" value="Glutathione-S-Trfase_C_sf"/>
</dbReference>
<comment type="similarity">
    <text evidence="1">Belongs to the GST superfamily. Theta family.</text>
</comment>
<dbReference type="PROSITE" id="PS50404">
    <property type="entry name" value="GST_NTER"/>
    <property type="match status" value="1"/>
</dbReference>
<name>A0A8T2SBG2_CERRI</name>
<evidence type="ECO:0000259" key="4">
    <source>
        <dbReference type="PROSITE" id="PS50404"/>
    </source>
</evidence>
<proteinExistence type="inferred from homology"/>
<dbReference type="GO" id="GO:0016740">
    <property type="term" value="F:transferase activity"/>
    <property type="evidence" value="ECO:0007669"/>
    <property type="project" value="UniProtKB-KW"/>
</dbReference>